<dbReference type="InterPro" id="IPR000515">
    <property type="entry name" value="MetI-like"/>
</dbReference>
<evidence type="ECO:0000313" key="9">
    <source>
        <dbReference type="EMBL" id="TMJ00569.1"/>
    </source>
</evidence>
<evidence type="ECO:0000259" key="8">
    <source>
        <dbReference type="PROSITE" id="PS50928"/>
    </source>
</evidence>
<feature type="transmembrane region" description="Helical" evidence="7">
    <location>
        <begin position="89"/>
        <end position="108"/>
    </location>
</feature>
<feature type="domain" description="ABC transmembrane type-1" evidence="8">
    <location>
        <begin position="85"/>
        <end position="300"/>
    </location>
</feature>
<evidence type="ECO:0000256" key="6">
    <source>
        <dbReference type="ARBA" id="ARBA00023136"/>
    </source>
</evidence>
<proteinExistence type="inferred from homology"/>
<keyword evidence="4 7" id="KW-0812">Transmembrane</keyword>
<comment type="caution">
    <text evidence="9">The sequence shown here is derived from an EMBL/GenBank/DDBJ whole genome shotgun (WGS) entry which is preliminary data.</text>
</comment>
<evidence type="ECO:0000256" key="3">
    <source>
        <dbReference type="ARBA" id="ARBA00022475"/>
    </source>
</evidence>
<dbReference type="InterPro" id="IPR035906">
    <property type="entry name" value="MetI-like_sf"/>
</dbReference>
<evidence type="ECO:0000256" key="7">
    <source>
        <dbReference type="RuleBase" id="RU363032"/>
    </source>
</evidence>
<evidence type="ECO:0000256" key="5">
    <source>
        <dbReference type="ARBA" id="ARBA00022989"/>
    </source>
</evidence>
<evidence type="ECO:0000313" key="10">
    <source>
        <dbReference type="Proteomes" id="UP000319353"/>
    </source>
</evidence>
<dbReference type="Gene3D" id="1.10.3720.10">
    <property type="entry name" value="MetI-like"/>
    <property type="match status" value="1"/>
</dbReference>
<feature type="transmembrane region" description="Helical" evidence="7">
    <location>
        <begin position="120"/>
        <end position="143"/>
    </location>
</feature>
<comment type="similarity">
    <text evidence="7">Belongs to the binding-protein-dependent transport system permease family.</text>
</comment>
<dbReference type="SUPFAM" id="SSF161098">
    <property type="entry name" value="MetI-like"/>
    <property type="match status" value="1"/>
</dbReference>
<dbReference type="PROSITE" id="PS50928">
    <property type="entry name" value="ABC_TM1"/>
    <property type="match status" value="1"/>
</dbReference>
<keyword evidence="6 7" id="KW-0472">Membrane</keyword>
<feature type="transmembrane region" description="Helical" evidence="7">
    <location>
        <begin position="183"/>
        <end position="202"/>
    </location>
</feature>
<evidence type="ECO:0000256" key="1">
    <source>
        <dbReference type="ARBA" id="ARBA00004651"/>
    </source>
</evidence>
<dbReference type="GO" id="GO:0055085">
    <property type="term" value="P:transmembrane transport"/>
    <property type="evidence" value="ECO:0007669"/>
    <property type="project" value="InterPro"/>
</dbReference>
<comment type="subcellular location">
    <subcellularLocation>
        <location evidence="1 7">Cell membrane</location>
        <topology evidence="1 7">Multi-pass membrane protein</topology>
    </subcellularLocation>
</comment>
<dbReference type="GO" id="GO:0005886">
    <property type="term" value="C:plasma membrane"/>
    <property type="evidence" value="ECO:0007669"/>
    <property type="project" value="UniProtKB-SubCell"/>
</dbReference>
<dbReference type="Proteomes" id="UP000319353">
    <property type="component" value="Unassembled WGS sequence"/>
</dbReference>
<accession>A0A537KXY4</accession>
<feature type="transmembrane region" description="Helical" evidence="7">
    <location>
        <begin position="276"/>
        <end position="297"/>
    </location>
</feature>
<dbReference type="AlphaFoldDB" id="A0A537KXY4"/>
<sequence length="313" mass="34876">MATKARRQPLVVEAVRKKPWRLLRPPVLMAFPAVAVLLGITIFPLLYVLRLTVVSWELTTGFPAQFVGLQNFVRALTDPRFWNAMKNTGTLVVAGVGLQAVLGTGLALELNRIRRSRTLLMSLLLIPTMIAPVIAGFQFRMIYHDQFGPLNYLFEVITGGRFRGYAWLASPPVALWAVMWTDVWQWTPFMAVLVLAGLQAIPSELLEAAEVDGATGSQTVWRVVLPILLPVITIGTLIRLMDTFKLFDIVYQLTGGGPGNVTETIAYYTYLQGFKFFSLGYTAAMAFLQLIVITIVAQRFLHYQERVRGGVAV</sequence>
<feature type="transmembrane region" description="Helical" evidence="7">
    <location>
        <begin position="223"/>
        <end position="241"/>
    </location>
</feature>
<dbReference type="Pfam" id="PF00528">
    <property type="entry name" value="BPD_transp_1"/>
    <property type="match status" value="1"/>
</dbReference>
<dbReference type="PANTHER" id="PTHR43005:SF1">
    <property type="entry name" value="SPERMIDINE_PUTRESCINE TRANSPORT SYSTEM PERMEASE PROTEIN"/>
    <property type="match status" value="1"/>
</dbReference>
<dbReference type="EMBL" id="VBAL01000113">
    <property type="protein sequence ID" value="TMJ00569.1"/>
    <property type="molecule type" value="Genomic_DNA"/>
</dbReference>
<gene>
    <name evidence="9" type="ORF">E6H01_09100</name>
</gene>
<organism evidence="9 10">
    <name type="scientific">Candidatus Segetimicrobium genomatis</name>
    <dbReference type="NCBI Taxonomy" id="2569760"/>
    <lineage>
        <taxon>Bacteria</taxon>
        <taxon>Bacillati</taxon>
        <taxon>Candidatus Sysuimicrobiota</taxon>
        <taxon>Candidatus Sysuimicrobiia</taxon>
        <taxon>Candidatus Sysuimicrobiales</taxon>
        <taxon>Candidatus Segetimicrobiaceae</taxon>
        <taxon>Candidatus Segetimicrobium</taxon>
    </lineage>
</organism>
<dbReference type="PANTHER" id="PTHR43005">
    <property type="entry name" value="BLR7065 PROTEIN"/>
    <property type="match status" value="1"/>
</dbReference>
<evidence type="ECO:0000256" key="2">
    <source>
        <dbReference type="ARBA" id="ARBA00022448"/>
    </source>
</evidence>
<keyword evidence="2 7" id="KW-0813">Transport</keyword>
<name>A0A537KXY4_9BACT</name>
<feature type="transmembrane region" description="Helical" evidence="7">
    <location>
        <begin position="27"/>
        <end position="49"/>
    </location>
</feature>
<keyword evidence="5 7" id="KW-1133">Transmembrane helix</keyword>
<evidence type="ECO:0000256" key="4">
    <source>
        <dbReference type="ARBA" id="ARBA00022692"/>
    </source>
</evidence>
<dbReference type="CDD" id="cd06261">
    <property type="entry name" value="TM_PBP2"/>
    <property type="match status" value="1"/>
</dbReference>
<protein>
    <submittedName>
        <fullName evidence="9">Sugar ABC transporter permease</fullName>
    </submittedName>
</protein>
<reference evidence="9 10" key="1">
    <citation type="journal article" date="2019" name="Nat. Microbiol.">
        <title>Mediterranean grassland soil C-N compound turnover is dependent on rainfall and depth, and is mediated by genomically divergent microorganisms.</title>
        <authorList>
            <person name="Diamond S."/>
            <person name="Andeer P.F."/>
            <person name="Li Z."/>
            <person name="Crits-Christoph A."/>
            <person name="Burstein D."/>
            <person name="Anantharaman K."/>
            <person name="Lane K.R."/>
            <person name="Thomas B.C."/>
            <person name="Pan C."/>
            <person name="Northen T.R."/>
            <person name="Banfield J.F."/>
        </authorList>
    </citation>
    <scope>NUCLEOTIDE SEQUENCE [LARGE SCALE GENOMIC DNA]</scope>
    <source>
        <strain evidence="9">NP_4</strain>
    </source>
</reference>
<keyword evidence="3" id="KW-1003">Cell membrane</keyword>